<dbReference type="Pfam" id="PF03453">
    <property type="entry name" value="MoeA_N"/>
    <property type="match status" value="1"/>
</dbReference>
<evidence type="ECO:0000313" key="9">
    <source>
        <dbReference type="Proteomes" id="UP000781958"/>
    </source>
</evidence>
<keyword evidence="6" id="KW-0500">Molybdenum</keyword>
<keyword evidence="4 6" id="KW-0501">Molybdenum cofactor biosynthesis</keyword>
<dbReference type="SMART" id="SM00852">
    <property type="entry name" value="MoCF_biosynth"/>
    <property type="match status" value="1"/>
</dbReference>
<evidence type="ECO:0000313" key="8">
    <source>
        <dbReference type="EMBL" id="MBP2297285.1"/>
    </source>
</evidence>
<dbReference type="Proteomes" id="UP000781958">
    <property type="component" value="Unassembled WGS sequence"/>
</dbReference>
<dbReference type="SUPFAM" id="SSF53218">
    <property type="entry name" value="Molybdenum cofactor biosynthesis proteins"/>
    <property type="match status" value="1"/>
</dbReference>
<comment type="cofactor">
    <cofactor evidence="6">
        <name>Mg(2+)</name>
        <dbReference type="ChEBI" id="CHEBI:18420"/>
    </cofactor>
</comment>
<reference evidence="8 9" key="1">
    <citation type="submission" date="2021-03" db="EMBL/GenBank/DDBJ databases">
        <title>Genomic Encyclopedia of Type Strains, Phase III (KMG-III): the genomes of soil and plant-associated and newly described type strains.</title>
        <authorList>
            <person name="Whitman W."/>
        </authorList>
    </citation>
    <scope>NUCLEOTIDE SEQUENCE [LARGE SCALE GENOMIC DNA]</scope>
    <source>
        <strain evidence="8 9">IMMIB AFH-6</strain>
    </source>
</reference>
<dbReference type="InterPro" id="IPR036688">
    <property type="entry name" value="MoeA_C_domain_IV_sf"/>
</dbReference>
<dbReference type="SUPFAM" id="SSF63882">
    <property type="entry name" value="MoeA N-terminal region -like"/>
    <property type="match status" value="1"/>
</dbReference>
<comment type="catalytic activity">
    <reaction evidence="5">
        <text>adenylyl-molybdopterin + molybdate = Mo-molybdopterin + AMP + H(+)</text>
        <dbReference type="Rhea" id="RHEA:35047"/>
        <dbReference type="ChEBI" id="CHEBI:15378"/>
        <dbReference type="ChEBI" id="CHEBI:36264"/>
        <dbReference type="ChEBI" id="CHEBI:62727"/>
        <dbReference type="ChEBI" id="CHEBI:71302"/>
        <dbReference type="ChEBI" id="CHEBI:456215"/>
        <dbReference type="EC" id="2.10.1.1"/>
    </reaction>
</comment>
<dbReference type="CDD" id="cd00887">
    <property type="entry name" value="MoeA"/>
    <property type="match status" value="1"/>
</dbReference>
<keyword evidence="6" id="KW-0460">Magnesium</keyword>
<dbReference type="PANTHER" id="PTHR10192">
    <property type="entry name" value="MOLYBDOPTERIN BIOSYNTHESIS PROTEIN"/>
    <property type="match status" value="1"/>
</dbReference>
<evidence type="ECO:0000256" key="1">
    <source>
        <dbReference type="ARBA" id="ARBA00002901"/>
    </source>
</evidence>
<dbReference type="InterPro" id="IPR008284">
    <property type="entry name" value="MoCF_biosynth_CS"/>
</dbReference>
<dbReference type="InterPro" id="IPR038987">
    <property type="entry name" value="MoeA-like"/>
</dbReference>
<dbReference type="NCBIfam" id="TIGR00177">
    <property type="entry name" value="molyb_syn"/>
    <property type="match status" value="1"/>
</dbReference>
<dbReference type="Gene3D" id="2.40.340.10">
    <property type="entry name" value="MoeA, C-terminal, domain IV"/>
    <property type="match status" value="1"/>
</dbReference>
<comment type="pathway">
    <text evidence="2 6">Cofactor biosynthesis; molybdopterin biosynthesis.</text>
</comment>
<dbReference type="InterPro" id="IPR005110">
    <property type="entry name" value="MoeA_linker/N"/>
</dbReference>
<keyword evidence="6" id="KW-0479">Metal-binding</keyword>
<dbReference type="Gene3D" id="3.90.105.10">
    <property type="entry name" value="Molybdopterin biosynthesis moea protein, domain 2"/>
    <property type="match status" value="1"/>
</dbReference>
<comment type="similarity">
    <text evidence="3 6">Belongs to the MoeA family.</text>
</comment>
<dbReference type="NCBIfam" id="NF045515">
    <property type="entry name" value="Glp_gephyrin"/>
    <property type="match status" value="1"/>
</dbReference>
<name>A0ABS4SXL7_9PROT</name>
<sequence length="421" mass="44437">MAQLSNDCFAFGGEMMAVDKALALLAERVGPVAGIERVGLAEALGRVLAEDVVAPFDVPPHDNSAVDGYAVFFDDLAPDGTTVLPVTGRVAAGHALGRAGRRGEAVRIFTGAPMPAGFDTVLMQEDCKADSDSEGDRVAIPAGIKRGANRRLAGEDMRKDATVLASGRRLRPEDIGLLASLGRRDVAVRQRLRVAVFSTGDEVREPGVPLDAGCIYDANRFALIAALNQLGCAVTDLGILPDRRDAIRDALGDAAERHDALITSGGMSTGEEDHVKAAVEAQGALHFWRLAIKPGRPVALGTIKGAVFVGLPGNPVAVMVTFLRIARPILLRLMGAADDAPALFPLRAGFTYKKKAGRREYVRATLARAADGVLTAVKHPRDGAGILSSMVEADGLVELPEDVTRVEPGMAVDFLPFSEVR</sequence>
<comment type="function">
    <text evidence="1 6">Catalyzes the insertion of molybdate into adenylated molybdopterin with the concomitant release of AMP.</text>
</comment>
<evidence type="ECO:0000256" key="4">
    <source>
        <dbReference type="ARBA" id="ARBA00023150"/>
    </source>
</evidence>
<evidence type="ECO:0000256" key="5">
    <source>
        <dbReference type="ARBA" id="ARBA00047317"/>
    </source>
</evidence>
<protein>
    <recommendedName>
        <fullName evidence="6">Molybdopterin molybdenumtransferase</fullName>
        <ecNumber evidence="6">2.10.1.1</ecNumber>
    </recommendedName>
</protein>
<dbReference type="InterPro" id="IPR036135">
    <property type="entry name" value="MoeA_linker/N_sf"/>
</dbReference>
<organism evidence="8 9">
    <name type="scientific">Azospirillum rugosum</name>
    <dbReference type="NCBI Taxonomy" id="416170"/>
    <lineage>
        <taxon>Bacteria</taxon>
        <taxon>Pseudomonadati</taxon>
        <taxon>Pseudomonadota</taxon>
        <taxon>Alphaproteobacteria</taxon>
        <taxon>Rhodospirillales</taxon>
        <taxon>Azospirillaceae</taxon>
        <taxon>Azospirillum</taxon>
    </lineage>
</organism>
<dbReference type="Pfam" id="PF00994">
    <property type="entry name" value="MoCF_biosynth"/>
    <property type="match status" value="1"/>
</dbReference>
<dbReference type="Gene3D" id="2.170.190.11">
    <property type="entry name" value="Molybdopterin biosynthesis moea protein, domain 3"/>
    <property type="match status" value="1"/>
</dbReference>
<evidence type="ECO:0000256" key="6">
    <source>
        <dbReference type="RuleBase" id="RU365090"/>
    </source>
</evidence>
<dbReference type="PROSITE" id="PS01079">
    <property type="entry name" value="MOCF_BIOSYNTHESIS_2"/>
    <property type="match status" value="1"/>
</dbReference>
<dbReference type="InterPro" id="IPR005111">
    <property type="entry name" value="MoeA_C_domain_IV"/>
</dbReference>
<evidence type="ECO:0000256" key="2">
    <source>
        <dbReference type="ARBA" id="ARBA00005046"/>
    </source>
</evidence>
<dbReference type="InterPro" id="IPR036425">
    <property type="entry name" value="MoaB/Mog-like_dom_sf"/>
</dbReference>
<dbReference type="EC" id="2.10.1.1" evidence="6"/>
<dbReference type="EMBL" id="JAGINP010000051">
    <property type="protein sequence ID" value="MBP2297285.1"/>
    <property type="molecule type" value="Genomic_DNA"/>
</dbReference>
<comment type="caution">
    <text evidence="8">The sequence shown here is derived from an EMBL/GenBank/DDBJ whole genome shotgun (WGS) entry which is preliminary data.</text>
</comment>
<dbReference type="SUPFAM" id="SSF63867">
    <property type="entry name" value="MoeA C-terminal domain-like"/>
    <property type="match status" value="1"/>
</dbReference>
<keyword evidence="9" id="KW-1185">Reference proteome</keyword>
<keyword evidence="6 8" id="KW-0808">Transferase</keyword>
<dbReference type="GO" id="GO:0061599">
    <property type="term" value="F:molybdopterin molybdotransferase activity"/>
    <property type="evidence" value="ECO:0007669"/>
    <property type="project" value="UniProtKB-EC"/>
</dbReference>
<evidence type="ECO:0000256" key="3">
    <source>
        <dbReference type="ARBA" id="ARBA00010763"/>
    </source>
</evidence>
<feature type="domain" description="MoaB/Mog" evidence="7">
    <location>
        <begin position="195"/>
        <end position="332"/>
    </location>
</feature>
<evidence type="ECO:0000259" key="7">
    <source>
        <dbReference type="SMART" id="SM00852"/>
    </source>
</evidence>
<dbReference type="Gene3D" id="3.40.980.10">
    <property type="entry name" value="MoaB/Mog-like domain"/>
    <property type="match status" value="1"/>
</dbReference>
<dbReference type="InterPro" id="IPR001453">
    <property type="entry name" value="MoaB/Mog_dom"/>
</dbReference>
<dbReference type="Pfam" id="PF03454">
    <property type="entry name" value="MoeA_C"/>
    <property type="match status" value="1"/>
</dbReference>
<proteinExistence type="inferred from homology"/>
<gene>
    <name evidence="8" type="ORF">J2851_007106</name>
</gene>
<accession>A0ABS4SXL7</accession>
<dbReference type="PANTHER" id="PTHR10192:SF5">
    <property type="entry name" value="GEPHYRIN"/>
    <property type="match status" value="1"/>
</dbReference>
<dbReference type="RefSeq" id="WP_209773990.1">
    <property type="nucleotide sequence ID" value="NZ_JAGINP010000051.1"/>
</dbReference>